<dbReference type="PROSITE" id="PS51257">
    <property type="entry name" value="PROKAR_LIPOPROTEIN"/>
    <property type="match status" value="1"/>
</dbReference>
<accession>A0A8J6YNV3</accession>
<dbReference type="RefSeq" id="WP_192533273.1">
    <property type="nucleotide sequence ID" value="NZ_JACZHT010000001.1"/>
</dbReference>
<evidence type="ECO:0000256" key="1">
    <source>
        <dbReference type="SAM" id="MobiDB-lite"/>
    </source>
</evidence>
<sequence length="185" mass="20184">MTGLSSRIVCVILGVVLAGSMSACANPKKSLGLERDVPDEYSVVPRAPLALPPDFAMRPPKPGAPRPQEVSSRDHARSLVTGSRGDHRDTASSGETSFMRLAGTNRADPDIRFIVNRESSILAEESRSFTDRLVFWRKAEEPGTAVDPEAEARRIRENQALGRPATEGRTPVIERKQRGLLEGIL</sequence>
<evidence type="ECO:0000313" key="4">
    <source>
        <dbReference type="Proteomes" id="UP000631034"/>
    </source>
</evidence>
<reference evidence="3" key="1">
    <citation type="submission" date="2020-10" db="EMBL/GenBank/DDBJ databases">
        <title>Genome sequence of the unusual species of purple photosynthetic bacteria, Phaeovibrio sulfidiphilus DSM 23193, type strain.</title>
        <authorList>
            <person name="Kyndt J.A."/>
            <person name="Meyer T.E."/>
        </authorList>
    </citation>
    <scope>NUCLEOTIDE SEQUENCE</scope>
    <source>
        <strain evidence="3">DSM 23193</strain>
    </source>
</reference>
<feature type="signal peptide" evidence="2">
    <location>
        <begin position="1"/>
        <end position="25"/>
    </location>
</feature>
<dbReference type="Proteomes" id="UP000631034">
    <property type="component" value="Unassembled WGS sequence"/>
</dbReference>
<dbReference type="InterPro" id="IPR021395">
    <property type="entry name" value="DUF3035"/>
</dbReference>
<feature type="region of interest" description="Disordered" evidence="1">
    <location>
        <begin position="52"/>
        <end position="99"/>
    </location>
</feature>
<keyword evidence="4" id="KW-1185">Reference proteome</keyword>
<evidence type="ECO:0000256" key="2">
    <source>
        <dbReference type="SAM" id="SignalP"/>
    </source>
</evidence>
<proteinExistence type="predicted"/>
<organism evidence="3 4">
    <name type="scientific">Phaeovibrio sulfidiphilus</name>
    <dbReference type="NCBI Taxonomy" id="1220600"/>
    <lineage>
        <taxon>Bacteria</taxon>
        <taxon>Pseudomonadati</taxon>
        <taxon>Pseudomonadota</taxon>
        <taxon>Alphaproteobacteria</taxon>
        <taxon>Rhodospirillales</taxon>
        <taxon>Rhodospirillaceae</taxon>
        <taxon>Phaeovibrio</taxon>
    </lineage>
</organism>
<dbReference type="EMBL" id="JACZHT010000001">
    <property type="protein sequence ID" value="MBE1236412.1"/>
    <property type="molecule type" value="Genomic_DNA"/>
</dbReference>
<gene>
    <name evidence="3" type="ORF">IHV25_01925</name>
</gene>
<protein>
    <submittedName>
        <fullName evidence="3">DUF3035 domain-containing protein</fullName>
    </submittedName>
</protein>
<feature type="chain" id="PRO_5035316886" evidence="2">
    <location>
        <begin position="26"/>
        <end position="185"/>
    </location>
</feature>
<name>A0A8J6YNV3_9PROT</name>
<keyword evidence="2" id="KW-0732">Signal</keyword>
<evidence type="ECO:0000313" key="3">
    <source>
        <dbReference type="EMBL" id="MBE1236412.1"/>
    </source>
</evidence>
<dbReference type="Pfam" id="PF11233">
    <property type="entry name" value="DUF3035"/>
    <property type="match status" value="1"/>
</dbReference>
<comment type="caution">
    <text evidence="3">The sequence shown here is derived from an EMBL/GenBank/DDBJ whole genome shotgun (WGS) entry which is preliminary data.</text>
</comment>
<dbReference type="AlphaFoldDB" id="A0A8J6YNV3"/>